<proteinExistence type="predicted"/>
<reference evidence="2" key="1">
    <citation type="submission" date="2018-02" db="EMBL/GenBank/DDBJ databases">
        <title>Rhizophora mucronata_Transcriptome.</title>
        <authorList>
            <person name="Meera S.P."/>
            <person name="Sreeshan A."/>
            <person name="Augustine A."/>
        </authorList>
    </citation>
    <scope>NUCLEOTIDE SEQUENCE</scope>
    <source>
        <tissue evidence="2">Leaf</tissue>
    </source>
</reference>
<feature type="region of interest" description="Disordered" evidence="1">
    <location>
        <begin position="29"/>
        <end position="59"/>
    </location>
</feature>
<evidence type="ECO:0000313" key="2">
    <source>
        <dbReference type="EMBL" id="MBX56322.1"/>
    </source>
</evidence>
<protein>
    <submittedName>
        <fullName evidence="2">Uncharacterized protein</fullName>
    </submittedName>
</protein>
<accession>A0A2P2PNK5</accession>
<organism evidence="2">
    <name type="scientific">Rhizophora mucronata</name>
    <name type="common">Asiatic mangrove</name>
    <dbReference type="NCBI Taxonomy" id="61149"/>
    <lineage>
        <taxon>Eukaryota</taxon>
        <taxon>Viridiplantae</taxon>
        <taxon>Streptophyta</taxon>
        <taxon>Embryophyta</taxon>
        <taxon>Tracheophyta</taxon>
        <taxon>Spermatophyta</taxon>
        <taxon>Magnoliopsida</taxon>
        <taxon>eudicotyledons</taxon>
        <taxon>Gunneridae</taxon>
        <taxon>Pentapetalae</taxon>
        <taxon>rosids</taxon>
        <taxon>fabids</taxon>
        <taxon>Malpighiales</taxon>
        <taxon>Rhizophoraceae</taxon>
        <taxon>Rhizophora</taxon>
    </lineage>
</organism>
<dbReference type="AlphaFoldDB" id="A0A2P2PNK5"/>
<dbReference type="EMBL" id="GGEC01075838">
    <property type="protein sequence ID" value="MBX56322.1"/>
    <property type="molecule type" value="Transcribed_RNA"/>
</dbReference>
<feature type="compositionally biased region" description="Basic and acidic residues" evidence="1">
    <location>
        <begin position="29"/>
        <end position="41"/>
    </location>
</feature>
<sequence>MFFEKPSSSEILVTFTIWWDKHRNYDKSIPDEDIEHNDHAQGGRAKQFLEEEMAGHQLK</sequence>
<name>A0A2P2PNK5_RHIMU</name>
<evidence type="ECO:0000256" key="1">
    <source>
        <dbReference type="SAM" id="MobiDB-lite"/>
    </source>
</evidence>